<dbReference type="RefSeq" id="WP_168984193.1">
    <property type="nucleotide sequence ID" value="NZ_JABAGI010000005.1"/>
</dbReference>
<evidence type="ECO:0000313" key="1">
    <source>
        <dbReference type="EMBL" id="NME62205.1"/>
    </source>
</evidence>
<organism evidence="1 2">
    <name type="scientific">Bifidobacterium thermophilum</name>
    <dbReference type="NCBI Taxonomy" id="33905"/>
    <lineage>
        <taxon>Bacteria</taxon>
        <taxon>Bacillati</taxon>
        <taxon>Actinomycetota</taxon>
        <taxon>Actinomycetes</taxon>
        <taxon>Bifidobacteriales</taxon>
        <taxon>Bifidobacteriaceae</taxon>
        <taxon>Bifidobacterium</taxon>
    </lineage>
</organism>
<sequence length="248" mass="27939">MSIRRLDSFEQGRTFGVNAGRVRAQIAVPADGRFDPEKLADACPGVEVLVLSARACDGFREGSGRWYLDNNHMFAFRRGGHARYWAYGRVTPLAVADWLGLAIRKPAAIRTVEHVQTREPDWESMFDDWRDTLDWLVRVAWVERIPAGQKKTTSLDAWRCDPSCARPPQAAGLKAVAETLMDILTGHEAIRRPHPLTRNGKPVIGRWGNPVMRFDVSRQAPGPRLHGTYDRDGVFVLLDVSLHDDMLD</sequence>
<dbReference type="AlphaFoldDB" id="A0A7X9RMT6"/>
<gene>
    <name evidence="1" type="ORF">HF844_05245</name>
</gene>
<accession>A0A7X9RMT6</accession>
<dbReference type="EMBL" id="JABAGI010000005">
    <property type="protein sequence ID" value="NME62205.1"/>
    <property type="molecule type" value="Genomic_DNA"/>
</dbReference>
<proteinExistence type="predicted"/>
<protein>
    <submittedName>
        <fullName evidence="1">Uncharacterized protein</fullName>
    </submittedName>
</protein>
<dbReference type="Proteomes" id="UP000588369">
    <property type="component" value="Unassembled WGS sequence"/>
</dbReference>
<evidence type="ECO:0000313" key="2">
    <source>
        <dbReference type="Proteomes" id="UP000588369"/>
    </source>
</evidence>
<reference evidence="1 2" key="1">
    <citation type="submission" date="2020-04" db="EMBL/GenBank/DDBJ databases">
        <authorList>
            <person name="Hitch T.C.A."/>
            <person name="Wylensek D."/>
            <person name="Clavel T."/>
        </authorList>
    </citation>
    <scope>NUCLEOTIDE SEQUENCE [LARGE SCALE GENOMIC DNA]</scope>
    <source>
        <strain evidence="1 2">BSM-130-P53-3C</strain>
    </source>
</reference>
<comment type="caution">
    <text evidence="1">The sequence shown here is derived from an EMBL/GenBank/DDBJ whole genome shotgun (WGS) entry which is preliminary data.</text>
</comment>
<name>A0A7X9RMT6_9BIFI</name>